<sequence length="205" mass="23923">MNLFLCFRRRRHAKTDLLMGSSQPNQTDIVASWVVPMKNREYKIEFEHGTTTGKRVIRVDGVEILRREWMFKLVGREIFELDGMRCLITVEALGIFAYEYSLEVNGKAFKKFREQQNKRLMTWFADVEGNECRICLEKETMDVWVNGLKMETTGEFTEEGTVTHFTHGNTHCCFKAVNSGKRNVGIIHELYVNSRKVDQAKQIFP</sequence>
<dbReference type="PANTHER" id="PTHR13088">
    <property type="entry name" value="FAS APOPTOTIC INHIBITORY MOLECULE FAIM"/>
    <property type="match status" value="1"/>
</dbReference>
<dbReference type="InterPro" id="IPR038513">
    <property type="entry name" value="FAIM1_dom_sf"/>
</dbReference>
<evidence type="ECO:0000313" key="1">
    <source>
        <dbReference type="EMBL" id="TKR76593.1"/>
    </source>
</evidence>
<dbReference type="InterPro" id="IPR010695">
    <property type="entry name" value="FAIM1"/>
</dbReference>
<reference evidence="1 2" key="2">
    <citation type="journal article" date="2019" name="G3 (Bethesda)">
        <title>Hybrid Assembly of the Genome of the Entomopathogenic Nematode Steinernema carpocapsae Identifies the X-Chromosome.</title>
        <authorList>
            <person name="Serra L."/>
            <person name="Macchietto M."/>
            <person name="Macias-Munoz A."/>
            <person name="McGill C.J."/>
            <person name="Rodriguez I.M."/>
            <person name="Rodriguez B."/>
            <person name="Murad R."/>
            <person name="Mortazavi A."/>
        </authorList>
    </citation>
    <scope>NUCLEOTIDE SEQUENCE [LARGE SCALE GENOMIC DNA]</scope>
    <source>
        <strain evidence="1 2">ALL</strain>
    </source>
</reference>
<evidence type="ECO:0008006" key="3">
    <source>
        <dbReference type="Google" id="ProtNLM"/>
    </source>
</evidence>
<dbReference type="OrthoDB" id="6262731at2759"/>
<dbReference type="Proteomes" id="UP000298663">
    <property type="component" value="Unassembled WGS sequence"/>
</dbReference>
<dbReference type="AlphaFoldDB" id="A0A4U5N364"/>
<proteinExistence type="predicted"/>
<gene>
    <name evidence="1" type="ORF">L596_017709</name>
</gene>
<name>A0A4U5N364_STECR</name>
<accession>A0A4U5N364</accession>
<dbReference type="STRING" id="34508.A0A4U5N364"/>
<dbReference type="PANTHER" id="PTHR13088:SF3">
    <property type="entry name" value="FAS APOPTOTIC INHIBITORY MOLECULE 1"/>
    <property type="match status" value="1"/>
</dbReference>
<comment type="caution">
    <text evidence="1">The sequence shown here is derived from an EMBL/GenBank/DDBJ whole genome shotgun (WGS) entry which is preliminary data.</text>
</comment>
<dbReference type="EMBL" id="AZBU02000005">
    <property type="protein sequence ID" value="TKR76593.1"/>
    <property type="molecule type" value="Genomic_DNA"/>
</dbReference>
<keyword evidence="2" id="KW-1185">Reference proteome</keyword>
<reference evidence="1 2" key="1">
    <citation type="journal article" date="2015" name="Genome Biol.">
        <title>Comparative genomics of Steinernema reveals deeply conserved gene regulatory networks.</title>
        <authorList>
            <person name="Dillman A.R."/>
            <person name="Macchietto M."/>
            <person name="Porter C.F."/>
            <person name="Rogers A."/>
            <person name="Williams B."/>
            <person name="Antoshechkin I."/>
            <person name="Lee M.M."/>
            <person name="Goodwin Z."/>
            <person name="Lu X."/>
            <person name="Lewis E.E."/>
            <person name="Goodrich-Blair H."/>
            <person name="Stock S.P."/>
            <person name="Adams B.J."/>
            <person name="Sternberg P.W."/>
            <person name="Mortazavi A."/>
        </authorList>
    </citation>
    <scope>NUCLEOTIDE SEQUENCE [LARGE SCALE GENOMIC DNA]</scope>
    <source>
        <strain evidence="1 2">ALL</strain>
    </source>
</reference>
<dbReference type="GO" id="GO:1902042">
    <property type="term" value="P:negative regulation of extrinsic apoptotic signaling pathway via death domain receptors"/>
    <property type="evidence" value="ECO:0007669"/>
    <property type="project" value="TreeGrafter"/>
</dbReference>
<dbReference type="FunFam" id="2.40.128.180:FF:000001">
    <property type="entry name" value="Fas apoptotic inhibitory molecule 1"/>
    <property type="match status" value="1"/>
</dbReference>
<dbReference type="Gene3D" id="2.40.128.180">
    <property type="match status" value="2"/>
</dbReference>
<organism evidence="1 2">
    <name type="scientific">Steinernema carpocapsae</name>
    <name type="common">Entomopathogenic nematode</name>
    <dbReference type="NCBI Taxonomy" id="34508"/>
    <lineage>
        <taxon>Eukaryota</taxon>
        <taxon>Metazoa</taxon>
        <taxon>Ecdysozoa</taxon>
        <taxon>Nematoda</taxon>
        <taxon>Chromadorea</taxon>
        <taxon>Rhabditida</taxon>
        <taxon>Tylenchina</taxon>
        <taxon>Panagrolaimomorpha</taxon>
        <taxon>Strongyloidoidea</taxon>
        <taxon>Steinernematidae</taxon>
        <taxon>Steinernema</taxon>
    </lineage>
</organism>
<protein>
    <recommendedName>
        <fullName evidence="3">Fas apoptotic inhibitory molecule 1</fullName>
    </recommendedName>
</protein>
<dbReference type="Pfam" id="PF06905">
    <property type="entry name" value="FAIM1"/>
    <property type="match status" value="1"/>
</dbReference>
<evidence type="ECO:0000313" key="2">
    <source>
        <dbReference type="Proteomes" id="UP000298663"/>
    </source>
</evidence>